<dbReference type="AlphaFoldDB" id="A0AAE1LLV0"/>
<accession>A0AAE1LLV0</accession>
<dbReference type="EMBL" id="JAHWGI010001211">
    <property type="protein sequence ID" value="KAK3925041.1"/>
    <property type="molecule type" value="Genomic_DNA"/>
</dbReference>
<sequence length="290" mass="33628">MEDDFQSLSAWLSKNQLFMNYKKTTYMIFTKPSQRNNIDLELKINNEKILRVSSTKFLGLIIDETLCWKQHITSIMKKIGSIGGVVFRLRNILNKGALKSIYYGLVQSNLSYTSLIWGTATNSRLNPLQRLQNRTVKQIFGLHYRHPSLDLYTSLGIMPIRNLISQSASTFAYLITNKNKRNSQTKFKYNHEFHSHNTRNNSKLRPTVSNSTRYGLQAVRNNCIQNFNSLPEEFTTHRFSISWSRVLPTGGVDNINEKGVKYYKAYVDKVIENGMEPMVFPLNRRMCLGY</sequence>
<comment type="similarity">
    <text evidence="1 4">Belongs to the glycosyl hydrolase 1 family.</text>
</comment>
<comment type="caution">
    <text evidence="5">The sequence shown here is derived from an EMBL/GenBank/DDBJ whole genome shotgun (WGS) entry which is preliminary data.</text>
</comment>
<dbReference type="GO" id="GO:0008422">
    <property type="term" value="F:beta-glucosidase activity"/>
    <property type="evidence" value="ECO:0007669"/>
    <property type="project" value="TreeGrafter"/>
</dbReference>
<evidence type="ECO:0000256" key="3">
    <source>
        <dbReference type="ARBA" id="ARBA00023295"/>
    </source>
</evidence>
<dbReference type="Gene3D" id="3.20.20.80">
    <property type="entry name" value="Glycosidases"/>
    <property type="match status" value="1"/>
</dbReference>
<reference evidence="5" key="1">
    <citation type="submission" date="2021-07" db="EMBL/GenBank/DDBJ databases">
        <authorList>
            <person name="Catto M.A."/>
            <person name="Jacobson A."/>
            <person name="Kennedy G."/>
            <person name="Labadie P."/>
            <person name="Hunt B.G."/>
            <person name="Srinivasan R."/>
        </authorList>
    </citation>
    <scope>NUCLEOTIDE SEQUENCE</scope>
    <source>
        <strain evidence="5">PL_HMW_Pooled</strain>
        <tissue evidence="5">Head</tissue>
    </source>
</reference>
<dbReference type="SUPFAM" id="SSF51445">
    <property type="entry name" value="(Trans)glycosidases"/>
    <property type="match status" value="1"/>
</dbReference>
<dbReference type="InterPro" id="IPR017853">
    <property type="entry name" value="GH"/>
</dbReference>
<reference evidence="5" key="2">
    <citation type="journal article" date="2023" name="BMC Genomics">
        <title>Pest status, molecular evolution, and epigenetic factors derived from the genome assembly of Frankliniella fusca, a thysanopteran phytovirus vector.</title>
        <authorList>
            <person name="Catto M.A."/>
            <person name="Labadie P.E."/>
            <person name="Jacobson A.L."/>
            <person name="Kennedy G.G."/>
            <person name="Srinivasan R."/>
            <person name="Hunt B.G."/>
        </authorList>
    </citation>
    <scope>NUCLEOTIDE SEQUENCE</scope>
    <source>
        <strain evidence="5">PL_HMW_Pooled</strain>
    </source>
</reference>
<dbReference type="Pfam" id="PF00232">
    <property type="entry name" value="Glyco_hydro_1"/>
    <property type="match status" value="1"/>
</dbReference>
<organism evidence="5 6">
    <name type="scientific">Frankliniella fusca</name>
    <dbReference type="NCBI Taxonomy" id="407009"/>
    <lineage>
        <taxon>Eukaryota</taxon>
        <taxon>Metazoa</taxon>
        <taxon>Ecdysozoa</taxon>
        <taxon>Arthropoda</taxon>
        <taxon>Hexapoda</taxon>
        <taxon>Insecta</taxon>
        <taxon>Pterygota</taxon>
        <taxon>Neoptera</taxon>
        <taxon>Paraneoptera</taxon>
        <taxon>Thysanoptera</taxon>
        <taxon>Terebrantia</taxon>
        <taxon>Thripoidea</taxon>
        <taxon>Thripidae</taxon>
        <taxon>Frankliniella</taxon>
    </lineage>
</organism>
<keyword evidence="6" id="KW-1185">Reference proteome</keyword>
<dbReference type="PANTHER" id="PTHR10353:SF36">
    <property type="entry name" value="LP05116P"/>
    <property type="match status" value="1"/>
</dbReference>
<dbReference type="Proteomes" id="UP001219518">
    <property type="component" value="Unassembled WGS sequence"/>
</dbReference>
<dbReference type="GO" id="GO:0005975">
    <property type="term" value="P:carbohydrate metabolic process"/>
    <property type="evidence" value="ECO:0007669"/>
    <property type="project" value="InterPro"/>
</dbReference>
<evidence type="ECO:0000256" key="1">
    <source>
        <dbReference type="ARBA" id="ARBA00010838"/>
    </source>
</evidence>
<evidence type="ECO:0000313" key="5">
    <source>
        <dbReference type="EMBL" id="KAK3925041.1"/>
    </source>
</evidence>
<keyword evidence="3" id="KW-0326">Glycosidase</keyword>
<name>A0AAE1LLV0_9NEOP</name>
<proteinExistence type="inferred from homology"/>
<gene>
    <name evidence="5" type="ORF">KUF71_013314</name>
</gene>
<keyword evidence="2" id="KW-0378">Hydrolase</keyword>
<dbReference type="InterPro" id="IPR001360">
    <property type="entry name" value="Glyco_hydro_1"/>
</dbReference>
<dbReference type="PANTHER" id="PTHR10353">
    <property type="entry name" value="GLYCOSYL HYDROLASE"/>
    <property type="match status" value="1"/>
</dbReference>
<evidence type="ECO:0000313" key="6">
    <source>
        <dbReference type="Proteomes" id="UP001219518"/>
    </source>
</evidence>
<evidence type="ECO:0000256" key="4">
    <source>
        <dbReference type="RuleBase" id="RU003690"/>
    </source>
</evidence>
<evidence type="ECO:0000256" key="2">
    <source>
        <dbReference type="ARBA" id="ARBA00022801"/>
    </source>
</evidence>
<protein>
    <submittedName>
        <fullName evidence="5">Beta-glucosidase 31</fullName>
    </submittedName>
</protein>